<evidence type="ECO:0000313" key="3">
    <source>
        <dbReference type="Proteomes" id="UP000288216"/>
    </source>
</evidence>
<feature type="non-terminal residue" evidence="2">
    <location>
        <position position="1"/>
    </location>
</feature>
<dbReference type="Pfam" id="PF00168">
    <property type="entry name" value="C2"/>
    <property type="match status" value="1"/>
</dbReference>
<dbReference type="SUPFAM" id="SSF49562">
    <property type="entry name" value="C2 domain (Calcium/lipid-binding domain, CaLB)"/>
    <property type="match status" value="1"/>
</dbReference>
<dbReference type="EMBL" id="BFAA01036454">
    <property type="protein sequence ID" value="GCB82874.1"/>
    <property type="molecule type" value="Genomic_DNA"/>
</dbReference>
<feature type="domain" description="C2" evidence="1">
    <location>
        <begin position="1"/>
        <end position="95"/>
    </location>
</feature>
<dbReference type="AlphaFoldDB" id="A0A401QBW9"/>
<dbReference type="InterPro" id="IPR039725">
    <property type="entry name" value="CC2D1A/B"/>
</dbReference>
<dbReference type="PROSITE" id="PS50004">
    <property type="entry name" value="C2"/>
    <property type="match status" value="1"/>
</dbReference>
<dbReference type="OrthoDB" id="19996at2759"/>
<dbReference type="PANTHER" id="PTHR13076">
    <property type="entry name" value="COILED-COIL AND C2 DOMAIN-CONTAINING PROTEIN 1-LIKE"/>
    <property type="match status" value="1"/>
</dbReference>
<accession>A0A401QBW9</accession>
<protein>
    <recommendedName>
        <fullName evidence="1">C2 domain-containing protein</fullName>
    </recommendedName>
</protein>
<dbReference type="Proteomes" id="UP000288216">
    <property type="component" value="Unassembled WGS sequence"/>
</dbReference>
<comment type="caution">
    <text evidence="2">The sequence shown here is derived from an EMBL/GenBank/DDBJ whole genome shotgun (WGS) entry which is preliminary data.</text>
</comment>
<evidence type="ECO:0000313" key="2">
    <source>
        <dbReference type="EMBL" id="GCB82874.1"/>
    </source>
</evidence>
<keyword evidence="3" id="KW-1185">Reference proteome</keyword>
<dbReference type="Gene3D" id="2.60.40.150">
    <property type="entry name" value="C2 domain"/>
    <property type="match status" value="1"/>
</dbReference>
<dbReference type="STRING" id="75743.A0A401QBW9"/>
<gene>
    <name evidence="2" type="ORF">scyTo_0023958</name>
</gene>
<dbReference type="PANTHER" id="PTHR13076:SF5">
    <property type="entry name" value="COILED-COIL AND C2 DOMAIN-CONTAINING PROTEIN 1B"/>
    <property type="match status" value="1"/>
</dbReference>
<evidence type="ECO:0000259" key="1">
    <source>
        <dbReference type="PROSITE" id="PS50004"/>
    </source>
</evidence>
<organism evidence="2 3">
    <name type="scientific">Scyliorhinus torazame</name>
    <name type="common">Cloudy catshark</name>
    <name type="synonym">Catulus torazame</name>
    <dbReference type="NCBI Taxonomy" id="75743"/>
    <lineage>
        <taxon>Eukaryota</taxon>
        <taxon>Metazoa</taxon>
        <taxon>Chordata</taxon>
        <taxon>Craniata</taxon>
        <taxon>Vertebrata</taxon>
        <taxon>Chondrichthyes</taxon>
        <taxon>Elasmobranchii</taxon>
        <taxon>Galeomorphii</taxon>
        <taxon>Galeoidea</taxon>
        <taxon>Carcharhiniformes</taxon>
        <taxon>Scyliorhinidae</taxon>
        <taxon>Scyliorhinus</taxon>
    </lineage>
</organism>
<dbReference type="InterPro" id="IPR000008">
    <property type="entry name" value="C2_dom"/>
</dbReference>
<sequence length="95" mass="10937">IFSDISSTEMLLFIVKGINLPAPSGVATHDLDAFIKFEFQYPSTEQAQRNKTTVIKNTNCPEYNQSFMLNINRNHRGFKRIIQTKGIKFEIFHKG</sequence>
<dbReference type="InterPro" id="IPR035892">
    <property type="entry name" value="C2_domain_sf"/>
</dbReference>
<reference evidence="2 3" key="1">
    <citation type="journal article" date="2018" name="Nat. Ecol. Evol.">
        <title>Shark genomes provide insights into elasmobranch evolution and the origin of vertebrates.</title>
        <authorList>
            <person name="Hara Y"/>
            <person name="Yamaguchi K"/>
            <person name="Onimaru K"/>
            <person name="Kadota M"/>
            <person name="Koyanagi M"/>
            <person name="Keeley SD"/>
            <person name="Tatsumi K"/>
            <person name="Tanaka K"/>
            <person name="Motone F"/>
            <person name="Kageyama Y"/>
            <person name="Nozu R"/>
            <person name="Adachi N"/>
            <person name="Nishimura O"/>
            <person name="Nakagawa R"/>
            <person name="Tanegashima C"/>
            <person name="Kiyatake I"/>
            <person name="Matsumoto R"/>
            <person name="Murakumo K"/>
            <person name="Nishida K"/>
            <person name="Terakita A"/>
            <person name="Kuratani S"/>
            <person name="Sato K"/>
            <person name="Hyodo S Kuraku.S."/>
        </authorList>
    </citation>
    <scope>NUCLEOTIDE SEQUENCE [LARGE SCALE GENOMIC DNA]</scope>
</reference>
<dbReference type="GO" id="GO:0001227">
    <property type="term" value="F:DNA-binding transcription repressor activity, RNA polymerase II-specific"/>
    <property type="evidence" value="ECO:0007669"/>
    <property type="project" value="InterPro"/>
</dbReference>
<name>A0A401QBW9_SCYTO</name>
<proteinExistence type="predicted"/>